<dbReference type="SUPFAM" id="SSF52540">
    <property type="entry name" value="P-loop containing nucleoside triphosphate hydrolases"/>
    <property type="match status" value="2"/>
</dbReference>
<evidence type="ECO:0000259" key="3">
    <source>
        <dbReference type="PROSITE" id="PS51192"/>
    </source>
</evidence>
<protein>
    <submittedName>
        <fullName evidence="4">P-loop containing nucleoside triphosphate hydrolase protein</fullName>
    </submittedName>
</protein>
<dbReference type="Proteomes" id="UP000724874">
    <property type="component" value="Unassembled WGS sequence"/>
</dbReference>
<dbReference type="GO" id="GO:0003676">
    <property type="term" value="F:nucleic acid binding"/>
    <property type="evidence" value="ECO:0007669"/>
    <property type="project" value="InterPro"/>
</dbReference>
<evidence type="ECO:0000313" key="5">
    <source>
        <dbReference type="Proteomes" id="UP000724874"/>
    </source>
</evidence>
<dbReference type="GO" id="GO:0005694">
    <property type="term" value="C:chromosome"/>
    <property type="evidence" value="ECO:0007669"/>
    <property type="project" value="TreeGrafter"/>
</dbReference>
<gene>
    <name evidence="4" type="ORF">CPB84DRAFT_1750331</name>
</gene>
<feature type="domain" description="Helicase ATP-binding" evidence="3">
    <location>
        <begin position="39"/>
        <end position="220"/>
    </location>
</feature>
<evidence type="ECO:0000256" key="2">
    <source>
        <dbReference type="SAM" id="Phobius"/>
    </source>
</evidence>
<dbReference type="GO" id="GO:0000724">
    <property type="term" value="P:double-strand break repair via homologous recombination"/>
    <property type="evidence" value="ECO:0007669"/>
    <property type="project" value="TreeGrafter"/>
</dbReference>
<proteinExistence type="inferred from homology"/>
<dbReference type="SMART" id="SM00487">
    <property type="entry name" value="DEXDc"/>
    <property type="match status" value="1"/>
</dbReference>
<dbReference type="AlphaFoldDB" id="A0A9P5NF37"/>
<dbReference type="GO" id="GO:0005737">
    <property type="term" value="C:cytoplasm"/>
    <property type="evidence" value="ECO:0007669"/>
    <property type="project" value="TreeGrafter"/>
</dbReference>
<accession>A0A9P5NF37</accession>
<keyword evidence="5" id="KW-1185">Reference proteome</keyword>
<keyword evidence="2" id="KW-0472">Membrane</keyword>
<dbReference type="PANTHER" id="PTHR13710">
    <property type="entry name" value="DNA HELICASE RECQ FAMILY MEMBER"/>
    <property type="match status" value="1"/>
</dbReference>
<comment type="caution">
    <text evidence="4">The sequence shown here is derived from an EMBL/GenBank/DDBJ whole genome shotgun (WGS) entry which is preliminary data.</text>
</comment>
<reference evidence="4" key="1">
    <citation type="submission" date="2020-11" db="EMBL/GenBank/DDBJ databases">
        <authorList>
            <consortium name="DOE Joint Genome Institute"/>
            <person name="Ahrendt S."/>
            <person name="Riley R."/>
            <person name="Andreopoulos W."/>
            <person name="LaButti K."/>
            <person name="Pangilinan J."/>
            <person name="Ruiz-duenas F.J."/>
            <person name="Barrasa J.M."/>
            <person name="Sanchez-Garcia M."/>
            <person name="Camarero S."/>
            <person name="Miyauchi S."/>
            <person name="Serrano A."/>
            <person name="Linde D."/>
            <person name="Babiker R."/>
            <person name="Drula E."/>
            <person name="Ayuso-Fernandez I."/>
            <person name="Pacheco R."/>
            <person name="Padilla G."/>
            <person name="Ferreira P."/>
            <person name="Barriuso J."/>
            <person name="Kellner H."/>
            <person name="Castanera R."/>
            <person name="Alfaro M."/>
            <person name="Ramirez L."/>
            <person name="Pisabarro A.G."/>
            <person name="Kuo A."/>
            <person name="Tritt A."/>
            <person name="Lipzen A."/>
            <person name="He G."/>
            <person name="Yan M."/>
            <person name="Ng V."/>
            <person name="Cullen D."/>
            <person name="Martin F."/>
            <person name="Rosso M.-N."/>
            <person name="Henrissat B."/>
            <person name="Hibbett D."/>
            <person name="Martinez A.T."/>
            <person name="Grigoriev I.V."/>
        </authorList>
    </citation>
    <scope>NUCLEOTIDE SEQUENCE</scope>
    <source>
        <strain evidence="4">AH 44721</strain>
    </source>
</reference>
<sequence>MAPQPRWRDPDGLATINVIVKKLIPTWTNGLHPVQLELISAILDGQDVLCCTATGDGKSAAFSIPTLVLLEYNRTPGTYIIGLPSRNKPIGIVITPTKGLADNIVLKLSKLNVSAFSYCKQTLTVARKTGIHLATEIKDCTKWQVICVDPEHLHDNEWREVTGSPIFQANILFACVNEAHLINEWGVSFRPAFSIIGTFLHGRFPPSMSVVGLTATLEPRAPTASVCKSLGFFDGRFTFIRRSNERPNTQFSIQFLPRGLSGDKFDFLLPYLADLRKTIIHCRTIDQVSHVHAYLWRLQPEGTDKLRRARIYHKMDPQLQIIICTVTFSNGLNAKSLLDSLSLGFGSTFNETWQEKGHVGCDPETVGRGIVFAPHRIIKEANSYLASLTSPAALQGQRKDQSKKKKKKSTPAVFDKSKALMPLILMLPLWIVSLLAIAYHACSVNNGRAVTQLFSLCPRCLLVALDFPS</sequence>
<dbReference type="EMBL" id="JADNYJ010000106">
    <property type="protein sequence ID" value="KAF8884728.1"/>
    <property type="molecule type" value="Genomic_DNA"/>
</dbReference>
<dbReference type="GO" id="GO:0005634">
    <property type="term" value="C:nucleus"/>
    <property type="evidence" value="ECO:0007669"/>
    <property type="project" value="TreeGrafter"/>
</dbReference>
<organism evidence="4 5">
    <name type="scientific">Gymnopilus junonius</name>
    <name type="common">Spectacular rustgill mushroom</name>
    <name type="synonym">Gymnopilus spectabilis subsp. junonius</name>
    <dbReference type="NCBI Taxonomy" id="109634"/>
    <lineage>
        <taxon>Eukaryota</taxon>
        <taxon>Fungi</taxon>
        <taxon>Dikarya</taxon>
        <taxon>Basidiomycota</taxon>
        <taxon>Agaricomycotina</taxon>
        <taxon>Agaricomycetes</taxon>
        <taxon>Agaricomycetidae</taxon>
        <taxon>Agaricales</taxon>
        <taxon>Agaricineae</taxon>
        <taxon>Hymenogastraceae</taxon>
        <taxon>Gymnopilus</taxon>
    </lineage>
</organism>
<dbReference type="InterPro" id="IPR027417">
    <property type="entry name" value="P-loop_NTPase"/>
</dbReference>
<dbReference type="GO" id="GO:0016787">
    <property type="term" value="F:hydrolase activity"/>
    <property type="evidence" value="ECO:0007669"/>
    <property type="project" value="UniProtKB-KW"/>
</dbReference>
<dbReference type="InterPro" id="IPR014001">
    <property type="entry name" value="Helicase_ATP-bd"/>
</dbReference>
<dbReference type="InterPro" id="IPR011545">
    <property type="entry name" value="DEAD/DEAH_box_helicase_dom"/>
</dbReference>
<keyword evidence="4" id="KW-0378">Hydrolase</keyword>
<dbReference type="PROSITE" id="PS51192">
    <property type="entry name" value="HELICASE_ATP_BIND_1"/>
    <property type="match status" value="1"/>
</dbReference>
<feature type="transmembrane region" description="Helical" evidence="2">
    <location>
        <begin position="419"/>
        <end position="439"/>
    </location>
</feature>
<dbReference type="OrthoDB" id="3260945at2759"/>
<dbReference type="GO" id="GO:0043138">
    <property type="term" value="F:3'-5' DNA helicase activity"/>
    <property type="evidence" value="ECO:0007669"/>
    <property type="project" value="TreeGrafter"/>
</dbReference>
<dbReference type="Pfam" id="PF00270">
    <property type="entry name" value="DEAD"/>
    <property type="match status" value="1"/>
</dbReference>
<evidence type="ECO:0000256" key="1">
    <source>
        <dbReference type="ARBA" id="ARBA00005446"/>
    </source>
</evidence>
<name>A0A9P5NF37_GYMJU</name>
<comment type="similarity">
    <text evidence="1">Belongs to the helicase family. RecQ subfamily.</text>
</comment>
<dbReference type="GO" id="GO:0009378">
    <property type="term" value="F:four-way junction helicase activity"/>
    <property type="evidence" value="ECO:0007669"/>
    <property type="project" value="TreeGrafter"/>
</dbReference>
<keyword evidence="2" id="KW-0812">Transmembrane</keyword>
<keyword evidence="2" id="KW-1133">Transmembrane helix</keyword>
<evidence type="ECO:0000313" key="4">
    <source>
        <dbReference type="EMBL" id="KAF8884728.1"/>
    </source>
</evidence>
<dbReference type="PANTHER" id="PTHR13710:SF120">
    <property type="entry name" value="BIFUNCTIONAL 3'-5' EXONUCLEASE_ATP-DEPENDENT HELICASE WRN"/>
    <property type="match status" value="1"/>
</dbReference>
<dbReference type="GO" id="GO:0005524">
    <property type="term" value="F:ATP binding"/>
    <property type="evidence" value="ECO:0007669"/>
    <property type="project" value="InterPro"/>
</dbReference>
<dbReference type="Gene3D" id="3.40.50.300">
    <property type="entry name" value="P-loop containing nucleotide triphosphate hydrolases"/>
    <property type="match status" value="1"/>
</dbReference>